<name>A0ABN6UXI3_9BACT</name>
<protein>
    <recommendedName>
        <fullName evidence="2">Response regulatory domain-containing protein</fullName>
    </recommendedName>
</protein>
<dbReference type="EMBL" id="AP027079">
    <property type="protein sequence ID" value="BDU69561.1"/>
    <property type="molecule type" value="Genomic_DNA"/>
</dbReference>
<proteinExistence type="predicted"/>
<evidence type="ECO:0000313" key="3">
    <source>
        <dbReference type="EMBL" id="BDU69561.1"/>
    </source>
</evidence>
<dbReference type="Gene3D" id="3.40.50.2300">
    <property type="match status" value="1"/>
</dbReference>
<organism evidence="3 4">
    <name type="scientific">Geothrix oryzae</name>
    <dbReference type="NCBI Taxonomy" id="2927975"/>
    <lineage>
        <taxon>Bacteria</taxon>
        <taxon>Pseudomonadati</taxon>
        <taxon>Acidobacteriota</taxon>
        <taxon>Holophagae</taxon>
        <taxon>Holophagales</taxon>
        <taxon>Holophagaceae</taxon>
        <taxon>Geothrix</taxon>
    </lineage>
</organism>
<gene>
    <name evidence="3" type="ORF">GETHOR_16620</name>
</gene>
<evidence type="ECO:0000259" key="2">
    <source>
        <dbReference type="PROSITE" id="PS50110"/>
    </source>
</evidence>
<dbReference type="PANTHER" id="PTHR45566">
    <property type="entry name" value="HTH-TYPE TRANSCRIPTIONAL REGULATOR YHJB-RELATED"/>
    <property type="match status" value="1"/>
</dbReference>
<dbReference type="SUPFAM" id="SSF52172">
    <property type="entry name" value="CheY-like"/>
    <property type="match status" value="1"/>
</dbReference>
<dbReference type="PROSITE" id="PS50110">
    <property type="entry name" value="RESPONSE_REGULATORY"/>
    <property type="match status" value="1"/>
</dbReference>
<feature type="domain" description="Response regulatory" evidence="2">
    <location>
        <begin position="1"/>
        <end position="117"/>
    </location>
</feature>
<dbReference type="InterPro" id="IPR011006">
    <property type="entry name" value="CheY-like_superfamily"/>
</dbReference>
<dbReference type="PANTHER" id="PTHR45566:SF1">
    <property type="entry name" value="HTH-TYPE TRANSCRIPTIONAL REGULATOR YHJB-RELATED"/>
    <property type="match status" value="1"/>
</dbReference>
<dbReference type="InterPro" id="IPR051015">
    <property type="entry name" value="EvgA-like"/>
</dbReference>
<dbReference type="Pfam" id="PF00072">
    <property type="entry name" value="Response_reg"/>
    <property type="match status" value="1"/>
</dbReference>
<dbReference type="InterPro" id="IPR001789">
    <property type="entry name" value="Sig_transdc_resp-reg_receiver"/>
</dbReference>
<dbReference type="RefSeq" id="WP_286353284.1">
    <property type="nucleotide sequence ID" value="NZ_AP027079.1"/>
</dbReference>
<dbReference type="SMART" id="SM00448">
    <property type="entry name" value="REC"/>
    <property type="match status" value="1"/>
</dbReference>
<sequence>MVLIVEDNQLFRRYLRDSLSRHFPDLSFHEAESLAQGRQTLRETHPEAVLVDLCLPDGTGLDLVETIHRDYPEISVAICTAHDLPEYREAARKAGLDGFFVKNHLDWEGVIQLIAASRHKSMRQA</sequence>
<keyword evidence="1" id="KW-0597">Phosphoprotein</keyword>
<dbReference type="CDD" id="cd00156">
    <property type="entry name" value="REC"/>
    <property type="match status" value="1"/>
</dbReference>
<accession>A0ABN6UXI3</accession>
<evidence type="ECO:0000256" key="1">
    <source>
        <dbReference type="PROSITE-ProRule" id="PRU00169"/>
    </source>
</evidence>
<reference evidence="4" key="1">
    <citation type="journal article" date="2023" name="Int. J. Syst. Evol. Microbiol.">
        <title>Mesoterricola silvestris gen. nov., sp. nov., Mesoterricola sediminis sp. nov., Geothrix oryzae sp. nov., Geothrix edaphica sp. nov., Geothrix rubra sp. nov., and Geothrix limicola sp. nov., six novel members of Acidobacteriota isolated from soils.</title>
        <authorList>
            <person name="Itoh H."/>
            <person name="Sugisawa Y."/>
            <person name="Mise K."/>
            <person name="Xu Z."/>
            <person name="Kuniyasu M."/>
            <person name="Ushijima N."/>
            <person name="Kawano K."/>
            <person name="Kobayashi E."/>
            <person name="Shiratori Y."/>
            <person name="Masuda Y."/>
            <person name="Senoo K."/>
        </authorList>
    </citation>
    <scope>NUCLEOTIDE SEQUENCE [LARGE SCALE GENOMIC DNA]</scope>
    <source>
        <strain evidence="4">Red222</strain>
    </source>
</reference>
<evidence type="ECO:0000313" key="4">
    <source>
        <dbReference type="Proteomes" id="UP001242010"/>
    </source>
</evidence>
<dbReference type="Proteomes" id="UP001242010">
    <property type="component" value="Chromosome"/>
</dbReference>
<keyword evidence="4" id="KW-1185">Reference proteome</keyword>
<feature type="modified residue" description="4-aspartylphosphate" evidence="1">
    <location>
        <position position="52"/>
    </location>
</feature>